<dbReference type="OrthoDB" id="117285at2759"/>
<keyword evidence="2" id="KW-1185">Reference proteome</keyword>
<proteinExistence type="predicted"/>
<dbReference type="Proteomes" id="UP000198211">
    <property type="component" value="Unassembled WGS sequence"/>
</dbReference>
<evidence type="ECO:0000313" key="1">
    <source>
        <dbReference type="EMBL" id="OWZ17442.1"/>
    </source>
</evidence>
<gene>
    <name evidence="1" type="ORF">PHMEG_0008617</name>
</gene>
<reference evidence="2" key="1">
    <citation type="submission" date="2017-03" db="EMBL/GenBank/DDBJ databases">
        <title>Phytopthora megakarya and P. palmivora, two closely related causual agents of cacao black pod achieved similar genome size and gene model numbers by different mechanisms.</title>
        <authorList>
            <person name="Ali S."/>
            <person name="Shao J."/>
            <person name="Larry D.J."/>
            <person name="Kronmiller B."/>
            <person name="Shen D."/>
            <person name="Strem M.D."/>
            <person name="Melnick R.L."/>
            <person name="Guiltinan M.J."/>
            <person name="Tyler B.M."/>
            <person name="Meinhardt L.W."/>
            <person name="Bailey B.A."/>
        </authorList>
    </citation>
    <scope>NUCLEOTIDE SEQUENCE [LARGE SCALE GENOMIC DNA]</scope>
    <source>
        <strain evidence="2">zdho120</strain>
    </source>
</reference>
<dbReference type="GO" id="GO:0006508">
    <property type="term" value="P:proteolysis"/>
    <property type="evidence" value="ECO:0007669"/>
    <property type="project" value="UniProtKB-KW"/>
</dbReference>
<organism evidence="1 2">
    <name type="scientific">Phytophthora megakarya</name>
    <dbReference type="NCBI Taxonomy" id="4795"/>
    <lineage>
        <taxon>Eukaryota</taxon>
        <taxon>Sar</taxon>
        <taxon>Stramenopiles</taxon>
        <taxon>Oomycota</taxon>
        <taxon>Peronosporomycetes</taxon>
        <taxon>Peronosporales</taxon>
        <taxon>Peronosporaceae</taxon>
        <taxon>Phytophthora</taxon>
    </lineage>
</organism>
<dbReference type="AlphaFoldDB" id="A0A225WIP7"/>
<keyword evidence="1" id="KW-0645">Protease</keyword>
<comment type="caution">
    <text evidence="1">The sequence shown here is derived from an EMBL/GenBank/DDBJ whole genome shotgun (WGS) entry which is preliminary data.</text>
</comment>
<name>A0A225WIP7_9STRA</name>
<dbReference type="EMBL" id="NBNE01000752">
    <property type="protein sequence ID" value="OWZ17442.1"/>
    <property type="molecule type" value="Genomic_DNA"/>
</dbReference>
<evidence type="ECO:0000313" key="2">
    <source>
        <dbReference type="Proteomes" id="UP000198211"/>
    </source>
</evidence>
<keyword evidence="1" id="KW-0378">Hydrolase</keyword>
<accession>A0A225WIP7</accession>
<dbReference type="GO" id="GO:0008233">
    <property type="term" value="F:peptidase activity"/>
    <property type="evidence" value="ECO:0007669"/>
    <property type="project" value="UniProtKB-KW"/>
</dbReference>
<sequence>MVSAHTKMVKSLPSEQMEWPNGYDYKQIRGHGRQPEVQGIKKGKMSTSIRVIAKITLGWNTVYEFDIWVMEHDKALKWCWAPTS</sequence>
<protein>
    <submittedName>
        <fullName evidence="1">Eukaryotic/viral aspartic protease</fullName>
    </submittedName>
</protein>